<dbReference type="AlphaFoldDB" id="A0A183E4U6"/>
<name>A0A183E4U6_9BILA</name>
<dbReference type="Proteomes" id="UP000271098">
    <property type="component" value="Unassembled WGS sequence"/>
</dbReference>
<dbReference type="WBParaSite" id="GPUH_0001600901-mRNA-1">
    <property type="protein sequence ID" value="GPUH_0001600901-mRNA-1"/>
    <property type="gene ID" value="GPUH_0001600901"/>
</dbReference>
<keyword evidence="2" id="KW-1185">Reference proteome</keyword>
<evidence type="ECO:0000313" key="2">
    <source>
        <dbReference type="Proteomes" id="UP000271098"/>
    </source>
</evidence>
<evidence type="ECO:0000313" key="3">
    <source>
        <dbReference type="WBParaSite" id="GPUH_0001600901-mRNA-1"/>
    </source>
</evidence>
<reference evidence="1 2" key="2">
    <citation type="submission" date="2018-11" db="EMBL/GenBank/DDBJ databases">
        <authorList>
            <consortium name="Pathogen Informatics"/>
        </authorList>
    </citation>
    <scope>NUCLEOTIDE SEQUENCE [LARGE SCALE GENOMIC DNA]</scope>
</reference>
<sequence length="73" mass="8158">MDIPSVCESDPVMFHSLYDESFCPRQSRNNHEPVNIQQRSVSVPRPALHPAPVGLFHLLFGKTLALSLSNELS</sequence>
<organism evidence="3">
    <name type="scientific">Gongylonema pulchrum</name>
    <dbReference type="NCBI Taxonomy" id="637853"/>
    <lineage>
        <taxon>Eukaryota</taxon>
        <taxon>Metazoa</taxon>
        <taxon>Ecdysozoa</taxon>
        <taxon>Nematoda</taxon>
        <taxon>Chromadorea</taxon>
        <taxon>Rhabditida</taxon>
        <taxon>Spirurina</taxon>
        <taxon>Spiruromorpha</taxon>
        <taxon>Spiruroidea</taxon>
        <taxon>Gongylonematidae</taxon>
        <taxon>Gongylonema</taxon>
    </lineage>
</organism>
<gene>
    <name evidence="1" type="ORF">GPUH_LOCUS15987</name>
</gene>
<accession>A0A183E4U6</accession>
<protein>
    <submittedName>
        <fullName evidence="1 3">Uncharacterized protein</fullName>
    </submittedName>
</protein>
<proteinExistence type="predicted"/>
<dbReference type="EMBL" id="UYRT01083151">
    <property type="protein sequence ID" value="VDN27049.1"/>
    <property type="molecule type" value="Genomic_DNA"/>
</dbReference>
<evidence type="ECO:0000313" key="1">
    <source>
        <dbReference type="EMBL" id="VDN27049.1"/>
    </source>
</evidence>
<reference evidence="3" key="1">
    <citation type="submission" date="2016-06" db="UniProtKB">
        <authorList>
            <consortium name="WormBaseParasite"/>
        </authorList>
    </citation>
    <scope>IDENTIFICATION</scope>
</reference>